<dbReference type="EMBL" id="SHKO01000001">
    <property type="protein sequence ID" value="RZT98272.1"/>
    <property type="molecule type" value="Genomic_DNA"/>
</dbReference>
<dbReference type="Pfam" id="PF03466">
    <property type="entry name" value="LysR_substrate"/>
    <property type="match status" value="1"/>
</dbReference>
<dbReference type="CDD" id="cd08458">
    <property type="entry name" value="PBP2_NocR"/>
    <property type="match status" value="1"/>
</dbReference>
<dbReference type="OrthoDB" id="8849678at2"/>
<dbReference type="Proteomes" id="UP000293398">
    <property type="component" value="Unassembled WGS sequence"/>
</dbReference>
<evidence type="ECO:0000256" key="2">
    <source>
        <dbReference type="ARBA" id="ARBA00023015"/>
    </source>
</evidence>
<sequence length="303" mass="33316">MALHPKQLEAFYKVMCTGSMTLAAEMLKVSQPAVSRLIKDLEATLSIRLFRREGNRLIPGDEARRLFREVERFYRGMESIELIANDLKAARVGTLRIATISALGLGFLSDGIGAFSKAHPQVIVSLDICQSQGVLELVTANQVDIGYVGFIGAEYPGVDFFPQPDAAVVCVLPHNHALAEQDTVNITDLEGQPIISLRSDSPLRMRVEMALKAADVKYRPVMETTHALSACSLVASGLGITLADPFTAALLHDPRVVCRPIVPNIPYAFSMVFPSHQPRPKVVDSFIREMKIIFDQHFSSITN</sequence>
<evidence type="ECO:0000313" key="6">
    <source>
        <dbReference type="EMBL" id="RZT98272.1"/>
    </source>
</evidence>
<dbReference type="Gene3D" id="3.40.190.290">
    <property type="match status" value="1"/>
</dbReference>
<evidence type="ECO:0000256" key="3">
    <source>
        <dbReference type="ARBA" id="ARBA00023125"/>
    </source>
</evidence>
<dbReference type="Gene3D" id="1.10.10.10">
    <property type="entry name" value="Winged helix-like DNA-binding domain superfamily/Winged helix DNA-binding domain"/>
    <property type="match status" value="1"/>
</dbReference>
<dbReference type="InterPro" id="IPR000847">
    <property type="entry name" value="LysR_HTH_N"/>
</dbReference>
<evidence type="ECO:0000313" key="7">
    <source>
        <dbReference type="Proteomes" id="UP000293398"/>
    </source>
</evidence>
<keyword evidence="2" id="KW-0805">Transcription regulation</keyword>
<dbReference type="Pfam" id="PF00126">
    <property type="entry name" value="HTH_1"/>
    <property type="match status" value="1"/>
</dbReference>
<dbReference type="AlphaFoldDB" id="A0A4Q7VPJ3"/>
<dbReference type="InterPro" id="IPR036390">
    <property type="entry name" value="WH_DNA-bd_sf"/>
</dbReference>
<name>A0A4Q7VPJ3_9BURK</name>
<keyword evidence="4" id="KW-0804">Transcription</keyword>
<gene>
    <name evidence="6" type="ORF">EV681_0048</name>
</gene>
<dbReference type="PRINTS" id="PR00039">
    <property type="entry name" value="HTHLYSR"/>
</dbReference>
<comment type="similarity">
    <text evidence="1">Belongs to the LysR transcriptional regulatory family.</text>
</comment>
<comment type="caution">
    <text evidence="6">The sequence shown here is derived from an EMBL/GenBank/DDBJ whole genome shotgun (WGS) entry which is preliminary data.</text>
</comment>
<evidence type="ECO:0000256" key="4">
    <source>
        <dbReference type="ARBA" id="ARBA00023163"/>
    </source>
</evidence>
<feature type="domain" description="HTH lysR-type" evidence="5">
    <location>
        <begin position="1"/>
        <end position="60"/>
    </location>
</feature>
<protein>
    <submittedName>
        <fullName evidence="6">DNA-binding transcriptional LysR family regulator</fullName>
    </submittedName>
</protein>
<organism evidence="6 7">
    <name type="scientific">Advenella incenata</name>
    <dbReference type="NCBI Taxonomy" id="267800"/>
    <lineage>
        <taxon>Bacteria</taxon>
        <taxon>Pseudomonadati</taxon>
        <taxon>Pseudomonadota</taxon>
        <taxon>Betaproteobacteria</taxon>
        <taxon>Burkholderiales</taxon>
        <taxon>Alcaligenaceae</taxon>
    </lineage>
</organism>
<dbReference type="GO" id="GO:0010628">
    <property type="term" value="P:positive regulation of gene expression"/>
    <property type="evidence" value="ECO:0007669"/>
    <property type="project" value="TreeGrafter"/>
</dbReference>
<keyword evidence="7" id="KW-1185">Reference proteome</keyword>
<dbReference type="GO" id="GO:0043565">
    <property type="term" value="F:sequence-specific DNA binding"/>
    <property type="evidence" value="ECO:0007669"/>
    <property type="project" value="TreeGrafter"/>
</dbReference>
<dbReference type="InterPro" id="IPR005119">
    <property type="entry name" value="LysR_subst-bd"/>
</dbReference>
<proteinExistence type="inferred from homology"/>
<reference evidence="6 7" key="1">
    <citation type="submission" date="2019-02" db="EMBL/GenBank/DDBJ databases">
        <title>Genomic Encyclopedia of Type Strains, Phase IV (KMG-IV): sequencing the most valuable type-strain genomes for metagenomic binning, comparative biology and taxonomic classification.</title>
        <authorList>
            <person name="Goeker M."/>
        </authorList>
    </citation>
    <scope>NUCLEOTIDE SEQUENCE [LARGE SCALE GENOMIC DNA]</scope>
    <source>
        <strain evidence="6 7">DSM 23814</strain>
    </source>
</reference>
<dbReference type="InterPro" id="IPR036388">
    <property type="entry name" value="WH-like_DNA-bd_sf"/>
</dbReference>
<dbReference type="GO" id="GO:0003700">
    <property type="term" value="F:DNA-binding transcription factor activity"/>
    <property type="evidence" value="ECO:0007669"/>
    <property type="project" value="InterPro"/>
</dbReference>
<dbReference type="SUPFAM" id="SSF46785">
    <property type="entry name" value="Winged helix' DNA-binding domain"/>
    <property type="match status" value="1"/>
</dbReference>
<dbReference type="PANTHER" id="PTHR30427">
    <property type="entry name" value="TRANSCRIPTIONAL ACTIVATOR PROTEIN LYSR"/>
    <property type="match status" value="1"/>
</dbReference>
<evidence type="ECO:0000259" key="5">
    <source>
        <dbReference type="PROSITE" id="PS50931"/>
    </source>
</evidence>
<dbReference type="SUPFAM" id="SSF53850">
    <property type="entry name" value="Periplasmic binding protein-like II"/>
    <property type="match status" value="1"/>
</dbReference>
<accession>A0A4Q7VPJ3</accession>
<keyword evidence="3 6" id="KW-0238">DNA-binding</keyword>
<evidence type="ECO:0000256" key="1">
    <source>
        <dbReference type="ARBA" id="ARBA00009437"/>
    </source>
</evidence>
<dbReference type="RefSeq" id="WP_130303000.1">
    <property type="nucleotide sequence ID" value="NZ_SHKO01000001.1"/>
</dbReference>
<dbReference type="PROSITE" id="PS50931">
    <property type="entry name" value="HTH_LYSR"/>
    <property type="match status" value="1"/>
</dbReference>
<dbReference type="PANTHER" id="PTHR30427:SF1">
    <property type="entry name" value="TRANSCRIPTIONAL ACTIVATOR PROTEIN LYSR"/>
    <property type="match status" value="1"/>
</dbReference>